<feature type="transmembrane region" description="Helical" evidence="1">
    <location>
        <begin position="67"/>
        <end position="90"/>
    </location>
</feature>
<name>A0ABT1Y5L6_9FIRM</name>
<feature type="transmembrane region" description="Helical" evidence="1">
    <location>
        <begin position="36"/>
        <end position="61"/>
    </location>
</feature>
<keyword evidence="1" id="KW-0472">Membrane</keyword>
<dbReference type="Proteomes" id="UP001524944">
    <property type="component" value="Unassembled WGS sequence"/>
</dbReference>
<dbReference type="EMBL" id="JANPWE010000005">
    <property type="protein sequence ID" value="MCR6546172.1"/>
    <property type="molecule type" value="Genomic_DNA"/>
</dbReference>
<feature type="transmembrane region" description="Helical" evidence="1">
    <location>
        <begin position="111"/>
        <end position="132"/>
    </location>
</feature>
<keyword evidence="1" id="KW-1133">Transmembrane helix</keyword>
<sequence>MNQLFILSKYFLWFIAYSFLGWVYESAICSISERSLVNRGFLNGPLCPVYGFGALASIFILDMRTDNLIILFFAGMLIACTIEYITAVLLEKLFDAKWWDYSNYRFNIQGRVCLIGAVVFGVLAVLLIKYIHPFVGGLIGQLPSWWQIVLSIVIFIFLMLDLYITVRHLLVLNSRLKKMQLAINQFLKQYAQQAGELKESLMSKFEESEFYNERIKALISLSRFQSIRIIKAFPSLRSINYDDAWQKLKSILLGSDSRN</sequence>
<evidence type="ECO:0000256" key="1">
    <source>
        <dbReference type="SAM" id="Phobius"/>
    </source>
</evidence>
<dbReference type="InterPro" id="IPR010540">
    <property type="entry name" value="CmpB_TMEM229"/>
</dbReference>
<keyword evidence="3" id="KW-1185">Reference proteome</keyword>
<feature type="transmembrane region" description="Helical" evidence="1">
    <location>
        <begin position="6"/>
        <end position="24"/>
    </location>
</feature>
<proteinExistence type="predicted"/>
<comment type="caution">
    <text evidence="2">The sequence shown here is derived from an EMBL/GenBank/DDBJ whole genome shotgun (WGS) entry which is preliminary data.</text>
</comment>
<gene>
    <name evidence="2" type="ORF">NVS47_11705</name>
</gene>
<evidence type="ECO:0000313" key="3">
    <source>
        <dbReference type="Proteomes" id="UP001524944"/>
    </source>
</evidence>
<protein>
    <submittedName>
        <fullName evidence="2">ABC transporter permease</fullName>
    </submittedName>
</protein>
<reference evidence="2 3" key="1">
    <citation type="submission" date="2022-08" db="EMBL/GenBank/DDBJ databases">
        <title>Proteogenomics of the novel Dehalobacterium formicoaceticum strain EZ94 highlights a key role of methyltransferases during anaerobic dichloromethane degradation.</title>
        <authorList>
            <person name="Wasmund K."/>
        </authorList>
    </citation>
    <scope>NUCLEOTIDE SEQUENCE [LARGE SCALE GENOMIC DNA]</scope>
    <source>
        <strain evidence="2 3">EZ94</strain>
    </source>
</reference>
<accession>A0ABT1Y5L6</accession>
<feature type="transmembrane region" description="Helical" evidence="1">
    <location>
        <begin position="144"/>
        <end position="170"/>
    </location>
</feature>
<keyword evidence="1" id="KW-0812">Transmembrane</keyword>
<organism evidence="2 3">
    <name type="scientific">Dehalobacterium formicoaceticum</name>
    <dbReference type="NCBI Taxonomy" id="51515"/>
    <lineage>
        <taxon>Bacteria</taxon>
        <taxon>Bacillati</taxon>
        <taxon>Bacillota</taxon>
        <taxon>Clostridia</taxon>
        <taxon>Eubacteriales</taxon>
        <taxon>Peptococcaceae</taxon>
        <taxon>Dehalobacterium</taxon>
    </lineage>
</organism>
<dbReference type="RefSeq" id="WP_257913644.1">
    <property type="nucleotide sequence ID" value="NZ_JANPWE010000005.1"/>
</dbReference>
<dbReference type="Pfam" id="PF06541">
    <property type="entry name" value="ABC_trans_CmpB"/>
    <property type="match status" value="1"/>
</dbReference>
<evidence type="ECO:0000313" key="2">
    <source>
        <dbReference type="EMBL" id="MCR6546172.1"/>
    </source>
</evidence>